<dbReference type="Proteomes" id="UP000267536">
    <property type="component" value="Unassembled WGS sequence"/>
</dbReference>
<dbReference type="EMBL" id="RKMH01000011">
    <property type="protein sequence ID" value="RPA58540.1"/>
    <property type="molecule type" value="Genomic_DNA"/>
</dbReference>
<feature type="region of interest" description="Disordered" evidence="1">
    <location>
        <begin position="32"/>
        <end position="80"/>
    </location>
</feature>
<feature type="compositionally biased region" description="Basic residues" evidence="1">
    <location>
        <begin position="36"/>
        <end position="51"/>
    </location>
</feature>
<accession>A0A3N4GIS4</accession>
<evidence type="ECO:0000313" key="3">
    <source>
        <dbReference type="Proteomes" id="UP000267536"/>
    </source>
</evidence>
<sequence>MSRSRVALSAAAFLVALYFIPLGILAAASTWDGTHEHHRRPPPTRPRRHRSPTPSRERTQLRATRNDTGPLADAASDQPDGYRAALNDIDRIPGTVVQVSVAKLLAVTPDADDNRAYDAGYPAALTRATRGQSEVVDISVRPNEGYVAQMPRHSW</sequence>
<evidence type="ECO:0000256" key="1">
    <source>
        <dbReference type="SAM" id="MobiDB-lite"/>
    </source>
</evidence>
<keyword evidence="3" id="KW-1185">Reference proteome</keyword>
<dbReference type="AlphaFoldDB" id="A0A3N4GIS4"/>
<proteinExistence type="predicted"/>
<evidence type="ECO:0000313" key="2">
    <source>
        <dbReference type="EMBL" id="RPA58540.1"/>
    </source>
</evidence>
<comment type="caution">
    <text evidence="2">The sequence shown here is derived from an EMBL/GenBank/DDBJ whole genome shotgun (WGS) entry which is preliminary data.</text>
</comment>
<reference evidence="2 3" key="1">
    <citation type="submission" date="2018-11" db="EMBL/GenBank/DDBJ databases">
        <title>Draft genome sequence of Gordonia sp. RS15-1S isolated from rice stems.</title>
        <authorList>
            <person name="Muangham S."/>
        </authorList>
    </citation>
    <scope>NUCLEOTIDE SEQUENCE [LARGE SCALE GENOMIC DNA]</scope>
    <source>
        <strain evidence="2 3">RS15-1S</strain>
    </source>
</reference>
<gene>
    <name evidence="2" type="ORF">EF294_15345</name>
</gene>
<organism evidence="2 3">
    <name type="scientific">Gordonia oryzae</name>
    <dbReference type="NCBI Taxonomy" id="2487349"/>
    <lineage>
        <taxon>Bacteria</taxon>
        <taxon>Bacillati</taxon>
        <taxon>Actinomycetota</taxon>
        <taxon>Actinomycetes</taxon>
        <taxon>Mycobacteriales</taxon>
        <taxon>Gordoniaceae</taxon>
        <taxon>Gordonia</taxon>
    </lineage>
</organism>
<name>A0A3N4GIS4_9ACTN</name>
<protein>
    <submittedName>
        <fullName evidence="2">Uncharacterized protein</fullName>
    </submittedName>
</protein>